<reference evidence="2" key="1">
    <citation type="submission" date="2021-02" db="EMBL/GenBank/DDBJ databases">
        <authorList>
            <person name="Nowell W R."/>
        </authorList>
    </citation>
    <scope>NUCLEOTIDE SEQUENCE</scope>
</reference>
<evidence type="ECO:0000313" key="4">
    <source>
        <dbReference type="EMBL" id="CAF3963679.1"/>
    </source>
</evidence>
<proteinExistence type="predicted"/>
<name>A0A814WIV0_9BILA</name>
<evidence type="ECO:0000313" key="5">
    <source>
        <dbReference type="Proteomes" id="UP000663829"/>
    </source>
</evidence>
<gene>
    <name evidence="2" type="ORF">GPM918_LOCUS23623</name>
    <name evidence="1" type="ORF">OVA965_LOCUS15369</name>
    <name evidence="4" type="ORF">SRO942_LOCUS23622</name>
    <name evidence="3" type="ORF">TMI583_LOCUS15378</name>
</gene>
<accession>A0A814WIV0</accession>
<organism evidence="2 5">
    <name type="scientific">Didymodactylos carnosus</name>
    <dbReference type="NCBI Taxonomy" id="1234261"/>
    <lineage>
        <taxon>Eukaryota</taxon>
        <taxon>Metazoa</taxon>
        <taxon>Spiralia</taxon>
        <taxon>Gnathifera</taxon>
        <taxon>Rotifera</taxon>
        <taxon>Eurotatoria</taxon>
        <taxon>Bdelloidea</taxon>
        <taxon>Philodinida</taxon>
        <taxon>Philodinidae</taxon>
        <taxon>Didymodactylos</taxon>
    </lineage>
</organism>
<dbReference type="Proteomes" id="UP000677228">
    <property type="component" value="Unassembled WGS sequence"/>
</dbReference>
<sequence>MRESISNHVTPQLPELSTMTSNIRKLSVKFNHGQLTSSHIRYQNRAAAVYDCTGCLNDANLDLICHLHSICKKQLLGDIHGDLELILEKHNLKDLIETRDVEKIAKEFCSHFLKQQLDQQIKNDMKFLDSLSSNTHTTAVSSSNVLQSIQNEITLQIVSPSPSIKYLTLPTEKENKNNNKAIKIIQPSKAIPVKIPPLAITHKRAVNEQVHDVLPTKQLDRSVQPITITIPIIFPPQVISTTSNQNVISNILKDNDIYRKDMSKY</sequence>
<comment type="caution">
    <text evidence="2">The sequence shown here is derived from an EMBL/GenBank/DDBJ whole genome shotgun (WGS) entry which is preliminary data.</text>
</comment>
<dbReference type="Proteomes" id="UP000682733">
    <property type="component" value="Unassembled WGS sequence"/>
</dbReference>
<dbReference type="AlphaFoldDB" id="A0A814WIV0"/>
<dbReference type="EMBL" id="CAJOBC010008511">
    <property type="protein sequence ID" value="CAF3963679.1"/>
    <property type="molecule type" value="Genomic_DNA"/>
</dbReference>
<dbReference type="EMBL" id="CAJNOQ010008510">
    <property type="protein sequence ID" value="CAF1199060.1"/>
    <property type="molecule type" value="Genomic_DNA"/>
</dbReference>
<dbReference type="EMBL" id="CAJNOK010006897">
    <property type="protein sequence ID" value="CAF1017769.1"/>
    <property type="molecule type" value="Genomic_DNA"/>
</dbReference>
<dbReference type="Proteomes" id="UP000663829">
    <property type="component" value="Unassembled WGS sequence"/>
</dbReference>
<evidence type="ECO:0000313" key="1">
    <source>
        <dbReference type="EMBL" id="CAF1017769.1"/>
    </source>
</evidence>
<evidence type="ECO:0000313" key="2">
    <source>
        <dbReference type="EMBL" id="CAF1199060.1"/>
    </source>
</evidence>
<dbReference type="EMBL" id="CAJOBA010006908">
    <property type="protein sequence ID" value="CAF3786951.1"/>
    <property type="molecule type" value="Genomic_DNA"/>
</dbReference>
<evidence type="ECO:0000313" key="3">
    <source>
        <dbReference type="EMBL" id="CAF3786951.1"/>
    </source>
</evidence>
<protein>
    <submittedName>
        <fullName evidence="2">Uncharacterized protein</fullName>
    </submittedName>
</protein>
<dbReference type="Proteomes" id="UP000681722">
    <property type="component" value="Unassembled WGS sequence"/>
</dbReference>
<keyword evidence="5" id="KW-1185">Reference proteome</keyword>